<dbReference type="SUPFAM" id="SSF53474">
    <property type="entry name" value="alpha/beta-Hydrolases"/>
    <property type="match status" value="1"/>
</dbReference>
<reference evidence="8" key="1">
    <citation type="submission" date="2021-02" db="EMBL/GenBank/DDBJ databases">
        <authorList>
            <person name="Nowell W R."/>
        </authorList>
    </citation>
    <scope>NUCLEOTIDE SEQUENCE</scope>
</reference>
<feature type="compositionally biased region" description="Acidic residues" evidence="7">
    <location>
        <begin position="554"/>
        <end position="568"/>
    </location>
</feature>
<feature type="compositionally biased region" description="Polar residues" evidence="7">
    <location>
        <begin position="442"/>
        <end position="458"/>
    </location>
</feature>
<keyword evidence="9" id="KW-1185">Reference proteome</keyword>
<dbReference type="EMBL" id="CAJNOR010001326">
    <property type="protein sequence ID" value="CAF1122509.1"/>
    <property type="molecule type" value="Genomic_DNA"/>
</dbReference>
<comment type="caution">
    <text evidence="8">The sequence shown here is derived from an EMBL/GenBank/DDBJ whole genome shotgun (WGS) entry which is preliminary data.</text>
</comment>
<dbReference type="InterPro" id="IPR029058">
    <property type="entry name" value="AB_hydrolase_fold"/>
</dbReference>
<dbReference type="GO" id="GO:0016020">
    <property type="term" value="C:membrane"/>
    <property type="evidence" value="ECO:0007669"/>
    <property type="project" value="UniProtKB-SubCell"/>
</dbReference>
<evidence type="ECO:0000256" key="4">
    <source>
        <dbReference type="ARBA" id="ARBA00022824"/>
    </source>
</evidence>
<name>A0A814QMZ8_ADIRI</name>
<evidence type="ECO:0000256" key="5">
    <source>
        <dbReference type="ARBA" id="ARBA00023128"/>
    </source>
</evidence>
<keyword evidence="4" id="KW-0256">Endoplasmic reticulum</keyword>
<dbReference type="GO" id="GO:0005739">
    <property type="term" value="C:mitochondrion"/>
    <property type="evidence" value="ECO:0007669"/>
    <property type="project" value="UniProtKB-SubCell"/>
</dbReference>
<evidence type="ECO:0000256" key="1">
    <source>
        <dbReference type="ARBA" id="ARBA00004173"/>
    </source>
</evidence>
<keyword evidence="6" id="KW-0472">Membrane</keyword>
<proteinExistence type="predicted"/>
<dbReference type="PANTHER" id="PTHR48182">
    <property type="entry name" value="PROTEIN SERAC1"/>
    <property type="match status" value="1"/>
</dbReference>
<evidence type="ECO:0000256" key="2">
    <source>
        <dbReference type="ARBA" id="ARBA00004240"/>
    </source>
</evidence>
<protein>
    <recommendedName>
        <fullName evidence="10">Protein SERAC1</fullName>
    </recommendedName>
</protein>
<sequence length="845" mass="97037">MTRRHRTFIVLITSATAATLGLNRLIHRNQANSSIDTDTSNLPIQLIEAKLHLSDDLLKNKDNTYIPIESTDESISFRYHQALQYVKQSHSTNTHIRERGLSHLAKLKHLPSTYYSIIGQQLDLRSAIQLARTREANSNFFPSGPPYIFTIANQKVLATDNVDNLNDDDVLLHTMRGFLDKLIDDNKRPLDILSHHYQKLLKSYLDEIDSQTIFDLGQHFEPEHADMSSKAIKRYRSNLEIYSTFLYALRGYADRYPLEVIQHNGLQILKYLYEKRKENVPFVRFIGKILLLLSRDQRTHHAFYAVGWIRILHEMALDNNNIVYCLLGSTILANLDRPMHENTSISEMKISLNSNVQPLHLPTEISSIELIEAEEKTEEKKEIALEHQPTAKTPSVIDKFMRRVWYTRPVSDEGDVVDEIQIKTGEDVDDEKKIVAPDIDTSHSLNTEHTSESGNNDENIQEEDKSGPAPFWLSEQVYGDKVILFSPTMYNVQQLDPDVRWHQEPIVDIVFFHGLAGSAFKTWRQESIQADIKAAEFLPSPASDGEKSSSVTDELPDEESDEVADIGEEANWNRSKTAVNTSTSKLDEPQSSSCWPKDWLSQDVPTSHIRMLGVDYESRVSEWQVRSLPRNVLRRSMHDRAQEIAEQLKQAGVGKRPIIWVAHSMGGLLTKYILTNEENEELKSNTRACVFFSVPHFGAELASFGIRHAFFVRPTVEIEELQPNSTNLLNLHERFLDILKAHDNIKVLSFAENEKTTFSLRYQTVVVPSESSQINIGKFYILNKNHIYICKPNSRTTIEYQELLDLIQTIYFERKNELKSEHTRATEEFLSNLFMFSSPIEDDVQ</sequence>
<dbReference type="Gene3D" id="3.40.50.1820">
    <property type="entry name" value="alpha/beta hydrolase"/>
    <property type="match status" value="1"/>
</dbReference>
<dbReference type="PANTHER" id="PTHR48182:SF2">
    <property type="entry name" value="PROTEIN SERAC1"/>
    <property type="match status" value="1"/>
</dbReference>
<organism evidence="8 9">
    <name type="scientific">Adineta ricciae</name>
    <name type="common">Rotifer</name>
    <dbReference type="NCBI Taxonomy" id="249248"/>
    <lineage>
        <taxon>Eukaryota</taxon>
        <taxon>Metazoa</taxon>
        <taxon>Spiralia</taxon>
        <taxon>Gnathifera</taxon>
        <taxon>Rotifera</taxon>
        <taxon>Eurotatoria</taxon>
        <taxon>Bdelloidea</taxon>
        <taxon>Adinetida</taxon>
        <taxon>Adinetidae</taxon>
        <taxon>Adineta</taxon>
    </lineage>
</organism>
<gene>
    <name evidence="8" type="ORF">XAT740_LOCUS19459</name>
</gene>
<feature type="region of interest" description="Disordered" evidence="7">
    <location>
        <begin position="428"/>
        <end position="468"/>
    </location>
</feature>
<dbReference type="InterPro" id="IPR052374">
    <property type="entry name" value="SERAC1"/>
</dbReference>
<dbReference type="GO" id="GO:0005783">
    <property type="term" value="C:endoplasmic reticulum"/>
    <property type="evidence" value="ECO:0007669"/>
    <property type="project" value="UniProtKB-SubCell"/>
</dbReference>
<evidence type="ECO:0008006" key="10">
    <source>
        <dbReference type="Google" id="ProtNLM"/>
    </source>
</evidence>
<dbReference type="Proteomes" id="UP000663828">
    <property type="component" value="Unassembled WGS sequence"/>
</dbReference>
<feature type="region of interest" description="Disordered" evidence="7">
    <location>
        <begin position="536"/>
        <end position="594"/>
    </location>
</feature>
<evidence type="ECO:0000256" key="6">
    <source>
        <dbReference type="ARBA" id="ARBA00023136"/>
    </source>
</evidence>
<evidence type="ECO:0000313" key="8">
    <source>
        <dbReference type="EMBL" id="CAF1122509.1"/>
    </source>
</evidence>
<evidence type="ECO:0000256" key="3">
    <source>
        <dbReference type="ARBA" id="ARBA00004370"/>
    </source>
</evidence>
<accession>A0A814QMZ8</accession>
<dbReference type="AlphaFoldDB" id="A0A814QMZ8"/>
<keyword evidence="5" id="KW-0496">Mitochondrion</keyword>
<evidence type="ECO:0000256" key="7">
    <source>
        <dbReference type="SAM" id="MobiDB-lite"/>
    </source>
</evidence>
<comment type="subcellular location">
    <subcellularLocation>
        <location evidence="2">Endoplasmic reticulum</location>
    </subcellularLocation>
    <subcellularLocation>
        <location evidence="3">Membrane</location>
    </subcellularLocation>
    <subcellularLocation>
        <location evidence="1">Mitochondrion</location>
    </subcellularLocation>
</comment>
<evidence type="ECO:0000313" key="9">
    <source>
        <dbReference type="Proteomes" id="UP000663828"/>
    </source>
</evidence>
<feature type="compositionally biased region" description="Polar residues" evidence="7">
    <location>
        <begin position="572"/>
        <end position="594"/>
    </location>
</feature>